<evidence type="ECO:0000313" key="2">
    <source>
        <dbReference type="Proteomes" id="UP000070260"/>
    </source>
</evidence>
<evidence type="ECO:0000313" key="1">
    <source>
        <dbReference type="EMBL" id="AMN31022.1"/>
    </source>
</evidence>
<dbReference type="Proteomes" id="UP000070260">
    <property type="component" value="Plasmid pJFP838A"/>
</dbReference>
<dbReference type="EMBL" id="CP013615">
    <property type="protein sequence ID" value="AMN31022.1"/>
    <property type="molecule type" value="Genomic_DNA"/>
</dbReference>
<geneLocation type="plasmid" evidence="1 2">
    <name>pJFP838A</name>
</geneLocation>
<organism evidence="1 2">
    <name type="scientific">Clostridium perfringens</name>
    <dbReference type="NCBI Taxonomy" id="1502"/>
    <lineage>
        <taxon>Bacteria</taxon>
        <taxon>Bacillati</taxon>
        <taxon>Bacillota</taxon>
        <taxon>Clostridia</taxon>
        <taxon>Eubacteriales</taxon>
        <taxon>Clostridiaceae</taxon>
        <taxon>Clostridium</taxon>
    </lineage>
</organism>
<protein>
    <submittedName>
        <fullName evidence="1">Uncharacterized protein</fullName>
    </submittedName>
</protein>
<name>A0A140GR63_CLOPF</name>
<keyword evidence="1" id="KW-0614">Plasmid</keyword>
<reference evidence="1 2" key="1">
    <citation type="journal article" date="2016" name="PLoS ONE">
        <title>Plasmid Characterization and Chromosome Analysis of Two netF+ Clostridium perfringens Isolates Associated with Foal and Canine Necrotizing Enteritis.</title>
        <authorList>
            <person name="Mehdizadeh Gohari I."/>
            <person name="Kropinski A.M."/>
            <person name="Weese S.J."/>
            <person name="Parreira V.R."/>
            <person name="Whitehead A.E."/>
            <person name="Boerlin P."/>
            <person name="Prescott J.F."/>
        </authorList>
    </citation>
    <scope>NUCLEOTIDE SEQUENCE [LARGE SCALE GENOMIC DNA]</scope>
    <source>
        <strain evidence="1 2">JP838</strain>
        <plasmid evidence="2">Plasmid pJFP838A</plasmid>
    </source>
</reference>
<dbReference type="AlphaFoldDB" id="A0A140GR63"/>
<gene>
    <name evidence="1" type="ORF">JFP838_pA0106</name>
</gene>
<proteinExistence type="predicted"/>
<dbReference type="RefSeq" id="WP_061429630.1">
    <property type="nucleotide sequence ID" value="NZ_CATNZX010000001.1"/>
</dbReference>
<sequence>MLKVRLDEEKLQKSKYFNSGCLIIDNKQLLNDIYGVFISWESFGSAEGLILKKEGDWITLTPSKFNIKVEDNGLEVLKSVEPLDIQKSISEAFELFFTFNYEAIKECNFNDLINLFRTAIENENEWYIDIDGNTNNNKNLLYITICSHIRLVLTLSSYYSKIFFEGYFIECESDKKLSQELFKKSIMINSAEDLDLSEALEYIDEKDFLKIFQ</sequence>
<dbReference type="PATRIC" id="fig|1502.177.peg.3312"/>
<accession>A0A140GR63</accession>